<proteinExistence type="predicted"/>
<gene>
    <name evidence="1" type="ordered locus">Metho_1214</name>
</gene>
<dbReference type="KEGG" id="mhz:Metho_1214"/>
<protein>
    <submittedName>
        <fullName evidence="1">Uncharacterized protein</fullName>
    </submittedName>
</protein>
<organism evidence="1 2">
    <name type="scientific">Methanomethylovorans hollandica (strain DSM 15978 / NBRC 107637 / DMS1)</name>
    <dbReference type="NCBI Taxonomy" id="867904"/>
    <lineage>
        <taxon>Archaea</taxon>
        <taxon>Methanobacteriati</taxon>
        <taxon>Methanobacteriota</taxon>
        <taxon>Stenosarchaea group</taxon>
        <taxon>Methanomicrobia</taxon>
        <taxon>Methanosarcinales</taxon>
        <taxon>Methanosarcinaceae</taxon>
        <taxon>Methanomethylovorans</taxon>
    </lineage>
</organism>
<name>L0KZM8_METHD</name>
<evidence type="ECO:0000313" key="2">
    <source>
        <dbReference type="Proteomes" id="UP000010866"/>
    </source>
</evidence>
<dbReference type="STRING" id="867904.Metho_1214"/>
<accession>L0KZM8</accession>
<dbReference type="EMBL" id="CP003362">
    <property type="protein sequence ID" value="AGB49444.1"/>
    <property type="molecule type" value="Genomic_DNA"/>
</dbReference>
<keyword evidence="2" id="KW-1185">Reference proteome</keyword>
<dbReference type="GeneID" id="14407023"/>
<dbReference type="Proteomes" id="UP000010866">
    <property type="component" value="Chromosome"/>
</dbReference>
<sequence>MEINAAAVTTEQLQQDYELMAAAFSTRQDYVTATRYSSFDTENRFTYYSQLAASTPHASTSLMKLALSLVKGLRFSSPTKSLTKEFTAWSDHVNFFEQAYTLASLLPMNGTYAGITTGTAAELRLQHLLMPTVTLVPPGQKLGEGDNGTVLTGPIDRVIINETDDENRVVLKASQVVYGSFNAHLKKQPDILNRNTFGIYGTSLFESIELSIRNLLTIDSGYVSFVRKYGQGRYVYDFKMLYDAVIQKGMSPQKAQEFVDAFMEKHKYLQANEDIAGVGIDVKELDASGSLDVMAFKKSLETNIQIGLFQSPLTMGDSKGSTYAAGYVAEEDRMLVLEGLQRIVRDILQQVVDKRLLLMGKQPGTVSIELEQLSIPALTLGDLLELYNTSAINKTTFDRVLSERFGISVLEEASK</sequence>
<dbReference type="HOGENOM" id="CLU_661588_0_0_2"/>
<reference evidence="2" key="1">
    <citation type="submission" date="2012-02" db="EMBL/GenBank/DDBJ databases">
        <title>Complete sequence of chromosome of Methanomethylovorans hollandica DSM 15978.</title>
        <authorList>
            <person name="Lucas S."/>
            <person name="Copeland A."/>
            <person name="Lapidus A."/>
            <person name="Glavina del Rio T."/>
            <person name="Dalin E."/>
            <person name="Tice H."/>
            <person name="Bruce D."/>
            <person name="Goodwin L."/>
            <person name="Pitluck S."/>
            <person name="Peters L."/>
            <person name="Mikhailova N."/>
            <person name="Held B."/>
            <person name="Kyrpides N."/>
            <person name="Mavromatis K."/>
            <person name="Ivanova N."/>
            <person name="Brettin T."/>
            <person name="Detter J.C."/>
            <person name="Han C."/>
            <person name="Larimer F."/>
            <person name="Land M."/>
            <person name="Hauser L."/>
            <person name="Markowitz V."/>
            <person name="Cheng J.-F."/>
            <person name="Hugenholtz P."/>
            <person name="Woyke T."/>
            <person name="Wu D."/>
            <person name="Spring S."/>
            <person name="Schroeder M."/>
            <person name="Brambilla E."/>
            <person name="Klenk H.-P."/>
            <person name="Eisen J.A."/>
        </authorList>
    </citation>
    <scope>NUCLEOTIDE SEQUENCE [LARGE SCALE GENOMIC DNA]</scope>
    <source>
        <strain evidence="2">DSM 15978 / NBRC 107637 / DMS1</strain>
    </source>
</reference>
<evidence type="ECO:0000313" key="1">
    <source>
        <dbReference type="EMBL" id="AGB49444.1"/>
    </source>
</evidence>
<dbReference type="AlphaFoldDB" id="L0KZM8"/>
<dbReference type="OrthoDB" id="142820at2157"/>
<dbReference type="RefSeq" id="WP_015324610.1">
    <property type="nucleotide sequence ID" value="NC_019977.1"/>
</dbReference>